<evidence type="ECO:0000313" key="2">
    <source>
        <dbReference type="EMBL" id="TFE00394.1"/>
    </source>
</evidence>
<feature type="domain" description="PepSY" evidence="1">
    <location>
        <begin position="141"/>
        <end position="197"/>
    </location>
</feature>
<feature type="domain" description="PepSY" evidence="1">
    <location>
        <begin position="71"/>
        <end position="123"/>
    </location>
</feature>
<proteinExistence type="predicted"/>
<sequence>MSQEEAIQLINERYPGSNAELVEESGNTFLFSLENDQGFYELEIDRENNSVAYLENISLHDRQSEADQKEITEEEAIEVARQRSDGEVVSSTLSESNGQKNFEVVLEEETRIVTLLVNAISGEAEVTNEESKETEEPARILSEPEAIEIALDAVNGEVDDVDLEQSNGVTYFLIEIESDDDDEATVQVNAITGEVMSTVWDD</sequence>
<dbReference type="Proteomes" id="UP000297776">
    <property type="component" value="Unassembled WGS sequence"/>
</dbReference>
<name>A0A4Y8LCR3_9BACL</name>
<keyword evidence="3" id="KW-1185">Reference proteome</keyword>
<protein>
    <recommendedName>
        <fullName evidence="1">PepSY domain-containing protein</fullName>
    </recommendedName>
</protein>
<comment type="caution">
    <text evidence="2">The sequence shown here is derived from an EMBL/GenBank/DDBJ whole genome shotgun (WGS) entry which is preliminary data.</text>
</comment>
<dbReference type="EMBL" id="SORX01000007">
    <property type="protein sequence ID" value="TFE00394.1"/>
    <property type="molecule type" value="Genomic_DNA"/>
</dbReference>
<organism evidence="2 3">
    <name type="scientific">Jeotgalibacillus salarius</name>
    <dbReference type="NCBI Taxonomy" id="546023"/>
    <lineage>
        <taxon>Bacteria</taxon>
        <taxon>Bacillati</taxon>
        <taxon>Bacillota</taxon>
        <taxon>Bacilli</taxon>
        <taxon>Bacillales</taxon>
        <taxon>Caryophanaceae</taxon>
        <taxon>Jeotgalibacillus</taxon>
    </lineage>
</organism>
<feature type="domain" description="PepSY" evidence="1">
    <location>
        <begin position="2"/>
        <end position="50"/>
    </location>
</feature>
<evidence type="ECO:0000259" key="1">
    <source>
        <dbReference type="Pfam" id="PF03413"/>
    </source>
</evidence>
<dbReference type="Pfam" id="PF03413">
    <property type="entry name" value="PepSY"/>
    <property type="match status" value="3"/>
</dbReference>
<evidence type="ECO:0000313" key="3">
    <source>
        <dbReference type="Proteomes" id="UP000297776"/>
    </source>
</evidence>
<dbReference type="InterPro" id="IPR025711">
    <property type="entry name" value="PepSY"/>
</dbReference>
<dbReference type="Gene3D" id="3.10.450.40">
    <property type="match status" value="2"/>
</dbReference>
<dbReference type="AlphaFoldDB" id="A0A4Y8LCR3"/>
<reference evidence="2 3" key="1">
    <citation type="submission" date="2019-03" db="EMBL/GenBank/DDBJ databases">
        <authorList>
            <person name="Yang Y."/>
        </authorList>
    </citation>
    <scope>NUCLEOTIDE SEQUENCE [LARGE SCALE GENOMIC DNA]</scope>
    <source>
        <strain evidence="2 3">ASL-1</strain>
    </source>
</reference>
<gene>
    <name evidence="2" type="ORF">E2626_12850</name>
</gene>
<accession>A0A4Y8LCR3</accession>
<dbReference type="OrthoDB" id="2476750at2"/>